<dbReference type="EMBL" id="JAUNZN010000104">
    <property type="protein sequence ID" value="KAK4805395.1"/>
    <property type="molecule type" value="Genomic_DNA"/>
</dbReference>
<proteinExistence type="predicted"/>
<evidence type="ECO:0000313" key="3">
    <source>
        <dbReference type="Proteomes" id="UP001333110"/>
    </source>
</evidence>
<dbReference type="Proteomes" id="UP001333110">
    <property type="component" value="Unassembled WGS sequence"/>
</dbReference>
<feature type="compositionally biased region" description="Polar residues" evidence="1">
    <location>
        <begin position="54"/>
        <end position="63"/>
    </location>
</feature>
<evidence type="ECO:0000313" key="2">
    <source>
        <dbReference type="EMBL" id="KAK4805395.1"/>
    </source>
</evidence>
<organism evidence="2 3">
    <name type="scientific">Mycteria americana</name>
    <name type="common">Wood stork</name>
    <dbReference type="NCBI Taxonomy" id="33587"/>
    <lineage>
        <taxon>Eukaryota</taxon>
        <taxon>Metazoa</taxon>
        <taxon>Chordata</taxon>
        <taxon>Craniata</taxon>
        <taxon>Vertebrata</taxon>
        <taxon>Euteleostomi</taxon>
        <taxon>Archelosauria</taxon>
        <taxon>Archosauria</taxon>
        <taxon>Dinosauria</taxon>
        <taxon>Saurischia</taxon>
        <taxon>Theropoda</taxon>
        <taxon>Coelurosauria</taxon>
        <taxon>Aves</taxon>
        <taxon>Neognathae</taxon>
        <taxon>Neoaves</taxon>
        <taxon>Aequornithes</taxon>
        <taxon>Ciconiiformes</taxon>
        <taxon>Ciconiidae</taxon>
        <taxon>Mycteria</taxon>
    </lineage>
</organism>
<evidence type="ECO:0000256" key="1">
    <source>
        <dbReference type="SAM" id="MobiDB-lite"/>
    </source>
</evidence>
<reference evidence="2 3" key="1">
    <citation type="journal article" date="2023" name="J. Hered.">
        <title>Chromosome-level genome of the wood stork (Mycteria americana) provides insight into avian chromosome evolution.</title>
        <authorList>
            <person name="Flamio R. Jr."/>
            <person name="Ramstad K.M."/>
        </authorList>
    </citation>
    <scope>NUCLEOTIDE SEQUENCE [LARGE SCALE GENOMIC DNA]</scope>
    <source>
        <strain evidence="2">JAX WOST 10</strain>
    </source>
</reference>
<name>A0AAN7MFT9_MYCAM</name>
<protein>
    <submittedName>
        <fullName evidence="2">Uncharacterized protein</fullName>
    </submittedName>
</protein>
<accession>A0AAN7MFT9</accession>
<dbReference type="AlphaFoldDB" id="A0AAN7MFT9"/>
<comment type="caution">
    <text evidence="2">The sequence shown here is derived from an EMBL/GenBank/DDBJ whole genome shotgun (WGS) entry which is preliminary data.</text>
</comment>
<feature type="region of interest" description="Disordered" evidence="1">
    <location>
        <begin position="49"/>
        <end position="89"/>
    </location>
</feature>
<gene>
    <name evidence="2" type="ORF">QYF61_003968</name>
</gene>
<sequence>MVVTTLLPEYLMGQQYAQGLVVFIREAERPAAGTWLGRAWCNARRREGFHKSEGTTGTTNLNNPKHEGRLGPEQLSSDPEEKGLASQGMPYEPVAHAQNRAALGGAWPPRQESYHHPPHLSTGVATSGLVCLGVGLPSLEE</sequence>
<keyword evidence="3" id="KW-1185">Reference proteome</keyword>